<feature type="signal peptide" evidence="1">
    <location>
        <begin position="1"/>
        <end position="19"/>
    </location>
</feature>
<proteinExistence type="predicted"/>
<dbReference type="Proteomes" id="UP001497382">
    <property type="component" value="Unassembled WGS sequence"/>
</dbReference>
<dbReference type="AlphaFoldDB" id="A0AAV1ZI98"/>
<evidence type="ECO:0000313" key="3">
    <source>
        <dbReference type="Proteomes" id="UP001497382"/>
    </source>
</evidence>
<evidence type="ECO:0000313" key="2">
    <source>
        <dbReference type="EMBL" id="CAL1269994.1"/>
    </source>
</evidence>
<feature type="chain" id="PRO_5043348485" evidence="1">
    <location>
        <begin position="20"/>
        <end position="334"/>
    </location>
</feature>
<gene>
    <name evidence="2" type="ORF">LARSCL_LOCUS5047</name>
</gene>
<reference evidence="2 3" key="1">
    <citation type="submission" date="2024-04" db="EMBL/GenBank/DDBJ databases">
        <authorList>
            <person name="Rising A."/>
            <person name="Reimegard J."/>
            <person name="Sonavane S."/>
            <person name="Akerstrom W."/>
            <person name="Nylinder S."/>
            <person name="Hedman E."/>
            <person name="Kallberg Y."/>
        </authorList>
    </citation>
    <scope>NUCLEOTIDE SEQUENCE [LARGE SCALE GENOMIC DNA]</scope>
</reference>
<name>A0AAV1ZI98_9ARAC</name>
<dbReference type="EMBL" id="CAXIEN010000045">
    <property type="protein sequence ID" value="CAL1269994.1"/>
    <property type="molecule type" value="Genomic_DNA"/>
</dbReference>
<protein>
    <submittedName>
        <fullName evidence="2">Uncharacterized protein</fullName>
    </submittedName>
</protein>
<evidence type="ECO:0000256" key="1">
    <source>
        <dbReference type="SAM" id="SignalP"/>
    </source>
</evidence>
<keyword evidence="3" id="KW-1185">Reference proteome</keyword>
<organism evidence="2 3">
    <name type="scientific">Larinioides sclopetarius</name>
    <dbReference type="NCBI Taxonomy" id="280406"/>
    <lineage>
        <taxon>Eukaryota</taxon>
        <taxon>Metazoa</taxon>
        <taxon>Ecdysozoa</taxon>
        <taxon>Arthropoda</taxon>
        <taxon>Chelicerata</taxon>
        <taxon>Arachnida</taxon>
        <taxon>Araneae</taxon>
        <taxon>Araneomorphae</taxon>
        <taxon>Entelegynae</taxon>
        <taxon>Araneoidea</taxon>
        <taxon>Araneidae</taxon>
        <taxon>Larinioides</taxon>
    </lineage>
</organism>
<accession>A0AAV1ZI98</accession>
<comment type="caution">
    <text evidence="2">The sequence shown here is derived from an EMBL/GenBank/DDBJ whole genome shotgun (WGS) entry which is preliminary data.</text>
</comment>
<sequence>MLMLWYCLITTFFFSETWTQNFFQEVGENNDMNHRTTELNNDDKIAKELDGEIPRIHSNDEIWFDTNDDEEKDYDILDVEEDVDDYLSYPSDDRNYENLMNYIKQEKSVGLISNKDNYKDSKEENFASEDFSVNEMGGRIHGLEGNDFDESERFKREINSDFPSDRGNLTYGGDDLQFRQGIDFDVYRRNVLQPNPYTSVYDFEHATPEQEIWENRWEISPCVTNLRELYTCIFCSGDPSIRQQFLSCYDLLPKRVKEQGIKCFSKVLKLPFEEESDEMNYFHYLCKKFKSIEMIIKCTSSSLPELPKQKFLEEERILAKYSYCLRGINSRHCC</sequence>
<keyword evidence="1" id="KW-0732">Signal</keyword>